<evidence type="ECO:0000313" key="2">
    <source>
        <dbReference type="EMBL" id="EIM80513.1"/>
    </source>
</evidence>
<sequence>MNSTEWCHSDYCLSCERRPVQGGESPYCSTECHNNDHRNSLVSRPSLVCIEPPSEPPRETSSTDYARIRAWRQDVAPGAPKSSQRPKFSLPKLISPSRPLAPSLTHPSSSSSSGSPTPSRPIATPHSVNHATPSFHHSSESLTMTTSYLTESVATPHSGDLPSPPTYKSSRFDKLRTAVVGSSPKHSQTYRSPPAQPNIRGIDSVVILGPSHRGLLTVSDEDLIAAEKPSAYSRGEDMVSAWLGPPPSQQPRRPLESSDLANGYRGRRKGVPCMF</sequence>
<reference evidence="3" key="1">
    <citation type="journal article" date="2012" name="Science">
        <title>The Paleozoic origin of enzymatic lignin decomposition reconstructed from 31 fungal genomes.</title>
        <authorList>
            <person name="Floudas D."/>
            <person name="Binder M."/>
            <person name="Riley R."/>
            <person name="Barry K."/>
            <person name="Blanchette R.A."/>
            <person name="Henrissat B."/>
            <person name="Martinez A.T."/>
            <person name="Otillar R."/>
            <person name="Spatafora J.W."/>
            <person name="Yadav J.S."/>
            <person name="Aerts A."/>
            <person name="Benoit I."/>
            <person name="Boyd A."/>
            <person name="Carlson A."/>
            <person name="Copeland A."/>
            <person name="Coutinho P.M."/>
            <person name="de Vries R.P."/>
            <person name="Ferreira P."/>
            <person name="Findley K."/>
            <person name="Foster B."/>
            <person name="Gaskell J."/>
            <person name="Glotzer D."/>
            <person name="Gorecki P."/>
            <person name="Heitman J."/>
            <person name="Hesse C."/>
            <person name="Hori C."/>
            <person name="Igarashi K."/>
            <person name="Jurgens J.A."/>
            <person name="Kallen N."/>
            <person name="Kersten P."/>
            <person name="Kohler A."/>
            <person name="Kuees U."/>
            <person name="Kumar T.K.A."/>
            <person name="Kuo A."/>
            <person name="LaButti K."/>
            <person name="Larrondo L.F."/>
            <person name="Lindquist E."/>
            <person name="Ling A."/>
            <person name="Lombard V."/>
            <person name="Lucas S."/>
            <person name="Lundell T."/>
            <person name="Martin R."/>
            <person name="McLaughlin D.J."/>
            <person name="Morgenstern I."/>
            <person name="Morin E."/>
            <person name="Murat C."/>
            <person name="Nagy L.G."/>
            <person name="Nolan M."/>
            <person name="Ohm R.A."/>
            <person name="Patyshakuliyeva A."/>
            <person name="Rokas A."/>
            <person name="Ruiz-Duenas F.J."/>
            <person name="Sabat G."/>
            <person name="Salamov A."/>
            <person name="Samejima M."/>
            <person name="Schmutz J."/>
            <person name="Slot J.C."/>
            <person name="St John F."/>
            <person name="Stenlid J."/>
            <person name="Sun H."/>
            <person name="Sun S."/>
            <person name="Syed K."/>
            <person name="Tsang A."/>
            <person name="Wiebenga A."/>
            <person name="Young D."/>
            <person name="Pisabarro A."/>
            <person name="Eastwood D.C."/>
            <person name="Martin F."/>
            <person name="Cullen D."/>
            <person name="Grigoriev I.V."/>
            <person name="Hibbett D.S."/>
        </authorList>
    </citation>
    <scope>NUCLEOTIDE SEQUENCE [LARGE SCALE GENOMIC DNA]</scope>
    <source>
        <strain evidence="3">FP-91666</strain>
    </source>
</reference>
<feature type="compositionally biased region" description="Polar residues" evidence="1">
    <location>
        <begin position="126"/>
        <end position="142"/>
    </location>
</feature>
<gene>
    <name evidence="2" type="ORF">STEHIDRAFT_172746</name>
</gene>
<dbReference type="RefSeq" id="XP_007310626.1">
    <property type="nucleotide sequence ID" value="XM_007310564.1"/>
</dbReference>
<name>R7S071_STEHR</name>
<evidence type="ECO:0000313" key="3">
    <source>
        <dbReference type="Proteomes" id="UP000053927"/>
    </source>
</evidence>
<feature type="compositionally biased region" description="Low complexity" evidence="1">
    <location>
        <begin position="100"/>
        <end position="121"/>
    </location>
</feature>
<dbReference type="KEGG" id="shs:STEHIDRAFT_172746"/>
<dbReference type="Proteomes" id="UP000053927">
    <property type="component" value="Unassembled WGS sequence"/>
</dbReference>
<dbReference type="GeneID" id="18804141"/>
<dbReference type="EMBL" id="JH687398">
    <property type="protein sequence ID" value="EIM80513.1"/>
    <property type="molecule type" value="Genomic_DNA"/>
</dbReference>
<accession>R7S071</accession>
<feature type="region of interest" description="Disordered" evidence="1">
    <location>
        <begin position="153"/>
        <end position="172"/>
    </location>
</feature>
<organism evidence="2 3">
    <name type="scientific">Stereum hirsutum (strain FP-91666)</name>
    <name type="common">White-rot fungus</name>
    <dbReference type="NCBI Taxonomy" id="721885"/>
    <lineage>
        <taxon>Eukaryota</taxon>
        <taxon>Fungi</taxon>
        <taxon>Dikarya</taxon>
        <taxon>Basidiomycota</taxon>
        <taxon>Agaricomycotina</taxon>
        <taxon>Agaricomycetes</taxon>
        <taxon>Russulales</taxon>
        <taxon>Stereaceae</taxon>
        <taxon>Stereum</taxon>
    </lineage>
</organism>
<feature type="compositionally biased region" description="Basic residues" evidence="1">
    <location>
        <begin position="265"/>
        <end position="275"/>
    </location>
</feature>
<keyword evidence="3" id="KW-1185">Reference proteome</keyword>
<dbReference type="AlphaFoldDB" id="R7S071"/>
<feature type="region of interest" description="Disordered" evidence="1">
    <location>
        <begin position="74"/>
        <end position="142"/>
    </location>
</feature>
<protein>
    <submittedName>
        <fullName evidence="2">Uncharacterized protein</fullName>
    </submittedName>
</protein>
<feature type="region of interest" description="Disordered" evidence="1">
    <location>
        <begin position="237"/>
        <end position="275"/>
    </location>
</feature>
<evidence type="ECO:0000256" key="1">
    <source>
        <dbReference type="SAM" id="MobiDB-lite"/>
    </source>
</evidence>
<proteinExistence type="predicted"/>